<organism evidence="2 3">
    <name type="scientific">Lophium mytilinum</name>
    <dbReference type="NCBI Taxonomy" id="390894"/>
    <lineage>
        <taxon>Eukaryota</taxon>
        <taxon>Fungi</taxon>
        <taxon>Dikarya</taxon>
        <taxon>Ascomycota</taxon>
        <taxon>Pezizomycotina</taxon>
        <taxon>Dothideomycetes</taxon>
        <taxon>Pleosporomycetidae</taxon>
        <taxon>Mytilinidiales</taxon>
        <taxon>Mytilinidiaceae</taxon>
        <taxon>Lophium</taxon>
    </lineage>
</organism>
<dbReference type="EMBL" id="MU004186">
    <property type="protein sequence ID" value="KAF2498015.1"/>
    <property type="molecule type" value="Genomic_DNA"/>
</dbReference>
<feature type="chain" id="PRO_5025542522" description="Cell wall protein PhiA" evidence="1">
    <location>
        <begin position="19"/>
        <end position="170"/>
    </location>
</feature>
<feature type="signal peptide" evidence="1">
    <location>
        <begin position="1"/>
        <end position="18"/>
    </location>
</feature>
<evidence type="ECO:0000313" key="2">
    <source>
        <dbReference type="EMBL" id="KAF2498015.1"/>
    </source>
</evidence>
<dbReference type="AlphaFoldDB" id="A0A6A6QZZ0"/>
<proteinExistence type="predicted"/>
<keyword evidence="3" id="KW-1185">Reference proteome</keyword>
<evidence type="ECO:0000256" key="1">
    <source>
        <dbReference type="SAM" id="SignalP"/>
    </source>
</evidence>
<dbReference type="Proteomes" id="UP000799750">
    <property type="component" value="Unassembled WGS sequence"/>
</dbReference>
<keyword evidence="1" id="KW-0732">Signal</keyword>
<name>A0A6A6QZZ0_9PEZI</name>
<dbReference type="OrthoDB" id="10345367at2759"/>
<evidence type="ECO:0008006" key="4">
    <source>
        <dbReference type="Google" id="ProtNLM"/>
    </source>
</evidence>
<protein>
    <recommendedName>
        <fullName evidence="4">Cell wall protein PhiA</fullName>
    </recommendedName>
</protein>
<sequence>MKASITAIALCLAASASADFLIYVGQSATYVEPSIPSLGDLYLFNGPPDCDDVKNYVAIAQQGNNDASKGQYAADTNEDGTYKRLEIYDGKDETVTSAAYGHITLYPNSAGDGLFDVQVTSLDGVDGGIVGSCLVPADADDYVCGDALGSYNGVQKFTCTISGVTATNSN</sequence>
<evidence type="ECO:0000313" key="3">
    <source>
        <dbReference type="Proteomes" id="UP000799750"/>
    </source>
</evidence>
<accession>A0A6A6QZZ0</accession>
<gene>
    <name evidence="2" type="ORF">BU16DRAFT_331924</name>
</gene>
<reference evidence="2" key="1">
    <citation type="journal article" date="2020" name="Stud. Mycol.">
        <title>101 Dothideomycetes genomes: a test case for predicting lifestyles and emergence of pathogens.</title>
        <authorList>
            <person name="Haridas S."/>
            <person name="Albert R."/>
            <person name="Binder M."/>
            <person name="Bloem J."/>
            <person name="Labutti K."/>
            <person name="Salamov A."/>
            <person name="Andreopoulos B."/>
            <person name="Baker S."/>
            <person name="Barry K."/>
            <person name="Bills G."/>
            <person name="Bluhm B."/>
            <person name="Cannon C."/>
            <person name="Castanera R."/>
            <person name="Culley D."/>
            <person name="Daum C."/>
            <person name="Ezra D."/>
            <person name="Gonzalez J."/>
            <person name="Henrissat B."/>
            <person name="Kuo A."/>
            <person name="Liang C."/>
            <person name="Lipzen A."/>
            <person name="Lutzoni F."/>
            <person name="Magnuson J."/>
            <person name="Mondo S."/>
            <person name="Nolan M."/>
            <person name="Ohm R."/>
            <person name="Pangilinan J."/>
            <person name="Park H.-J."/>
            <person name="Ramirez L."/>
            <person name="Alfaro M."/>
            <person name="Sun H."/>
            <person name="Tritt A."/>
            <person name="Yoshinaga Y."/>
            <person name="Zwiers L.-H."/>
            <person name="Turgeon B."/>
            <person name="Goodwin S."/>
            <person name="Spatafora J."/>
            <person name="Crous P."/>
            <person name="Grigoriev I."/>
        </authorList>
    </citation>
    <scope>NUCLEOTIDE SEQUENCE</scope>
    <source>
        <strain evidence="2">CBS 269.34</strain>
    </source>
</reference>